<protein>
    <submittedName>
        <fullName evidence="1">Branched-chain amino acid aminotransferase</fullName>
    </submittedName>
</protein>
<evidence type="ECO:0000313" key="1">
    <source>
        <dbReference type="EMBL" id="PLR82408.1"/>
    </source>
</evidence>
<organism evidence="1 3">
    <name type="scientific">Bacillus canaveralius</name>
    <dbReference type="NCBI Taxonomy" id="1403243"/>
    <lineage>
        <taxon>Bacteria</taxon>
        <taxon>Bacillati</taxon>
        <taxon>Bacillota</taxon>
        <taxon>Bacilli</taxon>
        <taxon>Bacillales</taxon>
        <taxon>Bacillaceae</taxon>
        <taxon>Bacillus</taxon>
    </lineage>
</organism>
<dbReference type="GO" id="GO:0008483">
    <property type="term" value="F:transaminase activity"/>
    <property type="evidence" value="ECO:0007669"/>
    <property type="project" value="UniProtKB-KW"/>
</dbReference>
<dbReference type="EMBL" id="PGVA01000026">
    <property type="protein sequence ID" value="PLR82408.1"/>
    <property type="molecule type" value="Genomic_DNA"/>
</dbReference>
<keyword evidence="4" id="KW-1185">Reference proteome</keyword>
<dbReference type="Proteomes" id="UP000234951">
    <property type="component" value="Unassembled WGS sequence"/>
</dbReference>
<reference evidence="2 4" key="2">
    <citation type="submission" date="2017-12" db="EMBL/GenBank/DDBJ databases">
        <title>Comparative Functional Genomics of Dry Heat Resistant strains isolated from the Viking Spacecraft.</title>
        <authorList>
            <person name="Seuylemezian A."/>
            <person name="Cooper K."/>
            <person name="Vaishampayan P."/>
        </authorList>
    </citation>
    <scope>NUCLEOTIDE SEQUENCE [LARGE SCALE GENOMIC DNA]</scope>
    <source>
        <strain evidence="2 4">ATCC 29669</strain>
    </source>
</reference>
<keyword evidence="1" id="KW-0032">Aminotransferase</keyword>
<dbReference type="Proteomes" id="UP000235114">
    <property type="component" value="Unassembled WGS sequence"/>
</dbReference>
<name>A0A2N5GLF8_9BACI</name>
<accession>A0A2N5GLF8</accession>
<dbReference type="RefSeq" id="WP_101577495.1">
    <property type="nucleotide sequence ID" value="NZ_PGVA01000026.1"/>
</dbReference>
<keyword evidence="1" id="KW-0808">Transferase</keyword>
<proteinExistence type="predicted"/>
<reference evidence="1 3" key="1">
    <citation type="submission" date="2017-11" db="EMBL/GenBank/DDBJ databases">
        <title>Comparitive Functional Genomics of Dry Heat Resistant strains isolated from the Viking Spacecraft.</title>
        <authorList>
            <person name="Seuylemezian A."/>
            <person name="Cooper K."/>
            <person name="Vaishampayan P."/>
        </authorList>
    </citation>
    <scope>NUCLEOTIDE SEQUENCE [LARGE SCALE GENOMIC DNA]</scope>
    <source>
        <strain evidence="1 3">M4.6</strain>
    </source>
</reference>
<comment type="caution">
    <text evidence="1">The sequence shown here is derived from an EMBL/GenBank/DDBJ whole genome shotgun (WGS) entry which is preliminary data.</text>
</comment>
<dbReference type="AlphaFoldDB" id="A0A2N5GLF8"/>
<evidence type="ECO:0000313" key="3">
    <source>
        <dbReference type="Proteomes" id="UP000234951"/>
    </source>
</evidence>
<sequence length="161" mass="18494">MSGKIESRFADACIERCDKESEQVIAAETPAFLERPIAYLEKHKNEFIYLESDWFDKIGIDAVSLEVDDVFGTYDTMVGLKLKKAAEARIKAYLNQELNGEETKYDLMFDHADGLWNLNFTLNYVNAFHEELSIGEAYNLIYLFLFKLVEAADHECSAELK</sequence>
<evidence type="ECO:0000313" key="4">
    <source>
        <dbReference type="Proteomes" id="UP000235114"/>
    </source>
</evidence>
<evidence type="ECO:0000313" key="2">
    <source>
        <dbReference type="EMBL" id="PLR95579.1"/>
    </source>
</evidence>
<gene>
    <name evidence="1" type="ORF">CU635_11380</name>
    <name evidence="2" type="ORF">CVD25_13715</name>
</gene>
<dbReference type="EMBL" id="PGVD01000037">
    <property type="protein sequence ID" value="PLR95579.1"/>
    <property type="molecule type" value="Genomic_DNA"/>
</dbReference>
<dbReference type="OrthoDB" id="2436979at2"/>